<keyword evidence="2" id="KW-1185">Reference proteome</keyword>
<dbReference type="EMBL" id="LXMD01000003">
    <property type="protein sequence ID" value="OCG76334.1"/>
    <property type="molecule type" value="Genomic_DNA"/>
</dbReference>
<evidence type="ECO:0000313" key="2">
    <source>
        <dbReference type="Proteomes" id="UP000093355"/>
    </source>
</evidence>
<dbReference type="Proteomes" id="UP000093355">
    <property type="component" value="Unassembled WGS sequence"/>
</dbReference>
<sequence>MQSVTVEEIGTTYPLVYDLGERVGSGTVETLERMLRQCLATDAAQTACDIAVTDATGPVEWSLGEAPTLQRDPVETFVDVADATVRARYATGGGPVTVDVPVRSRVLTSIITPDAIELTHVNWTMHPLDEEICFDDGNCFTW</sequence>
<reference evidence="1 2" key="1">
    <citation type="submission" date="2016-05" db="EMBL/GenBank/DDBJ databases">
        <authorList>
            <person name="Lavstsen T."/>
            <person name="Jespersen J.S."/>
        </authorList>
    </citation>
    <scope>NUCLEOTIDE SEQUENCE [LARGE SCALE GENOMIC DNA]</scope>
    <source>
        <strain evidence="1 2">YLB-01</strain>
    </source>
</reference>
<name>A0A1B9NID9_9MICO</name>
<protein>
    <submittedName>
        <fullName evidence="1">Uncharacterized protein</fullName>
    </submittedName>
</protein>
<dbReference type="AlphaFoldDB" id="A0A1B9NID9"/>
<comment type="caution">
    <text evidence="1">The sequence shown here is derived from an EMBL/GenBank/DDBJ whole genome shotgun (WGS) entry which is preliminary data.</text>
</comment>
<proteinExistence type="predicted"/>
<organism evidence="1 2">
    <name type="scientific">Microbacterium sediminis</name>
    <dbReference type="NCBI Taxonomy" id="904291"/>
    <lineage>
        <taxon>Bacteria</taxon>
        <taxon>Bacillati</taxon>
        <taxon>Actinomycetota</taxon>
        <taxon>Actinomycetes</taxon>
        <taxon>Micrococcales</taxon>
        <taxon>Microbacteriaceae</taxon>
        <taxon>Microbacterium</taxon>
    </lineage>
</organism>
<accession>A0A1B9NID9</accession>
<gene>
    <name evidence="1" type="ORF">A7J15_12010</name>
</gene>
<evidence type="ECO:0000313" key="1">
    <source>
        <dbReference type="EMBL" id="OCG76334.1"/>
    </source>
</evidence>